<dbReference type="PANTHER" id="PTHR43280">
    <property type="entry name" value="ARAC-FAMILY TRANSCRIPTIONAL REGULATOR"/>
    <property type="match status" value="1"/>
</dbReference>
<dbReference type="PANTHER" id="PTHR43280:SF28">
    <property type="entry name" value="HTH-TYPE TRANSCRIPTIONAL ACTIVATOR RHAS"/>
    <property type="match status" value="1"/>
</dbReference>
<dbReference type="RefSeq" id="WP_377602077.1">
    <property type="nucleotide sequence ID" value="NZ_JBHUME010000007.1"/>
</dbReference>
<dbReference type="Proteomes" id="UP001597541">
    <property type="component" value="Unassembled WGS sequence"/>
</dbReference>
<keyword evidence="2" id="KW-0238">DNA-binding</keyword>
<keyword evidence="1" id="KW-0805">Transcription regulation</keyword>
<dbReference type="SMART" id="SM00342">
    <property type="entry name" value="HTH_ARAC"/>
    <property type="match status" value="1"/>
</dbReference>
<dbReference type="Pfam" id="PF12833">
    <property type="entry name" value="HTH_18"/>
    <property type="match status" value="1"/>
</dbReference>
<evidence type="ECO:0000256" key="2">
    <source>
        <dbReference type="ARBA" id="ARBA00023125"/>
    </source>
</evidence>
<accession>A0ABW5PBY9</accession>
<keyword evidence="6" id="KW-1185">Reference proteome</keyword>
<organism evidence="5 6">
    <name type="scientific">Paenibacillus gansuensis</name>
    <dbReference type="NCBI Taxonomy" id="306542"/>
    <lineage>
        <taxon>Bacteria</taxon>
        <taxon>Bacillati</taxon>
        <taxon>Bacillota</taxon>
        <taxon>Bacilli</taxon>
        <taxon>Bacillales</taxon>
        <taxon>Paenibacillaceae</taxon>
        <taxon>Paenibacillus</taxon>
    </lineage>
</organism>
<evidence type="ECO:0000313" key="6">
    <source>
        <dbReference type="Proteomes" id="UP001597541"/>
    </source>
</evidence>
<feature type="domain" description="HTH araC/xylS-type" evidence="4">
    <location>
        <begin position="210"/>
        <end position="308"/>
    </location>
</feature>
<comment type="caution">
    <text evidence="5">The sequence shown here is derived from an EMBL/GenBank/DDBJ whole genome shotgun (WGS) entry which is preliminary data.</text>
</comment>
<reference evidence="6" key="1">
    <citation type="journal article" date="2019" name="Int. J. Syst. Evol. Microbiol.">
        <title>The Global Catalogue of Microorganisms (GCM) 10K type strain sequencing project: providing services to taxonomists for standard genome sequencing and annotation.</title>
        <authorList>
            <consortium name="The Broad Institute Genomics Platform"/>
            <consortium name="The Broad Institute Genome Sequencing Center for Infectious Disease"/>
            <person name="Wu L."/>
            <person name="Ma J."/>
        </authorList>
    </citation>
    <scope>NUCLEOTIDE SEQUENCE [LARGE SCALE GENOMIC DNA]</scope>
    <source>
        <strain evidence="6">KCTC 3950</strain>
    </source>
</reference>
<proteinExistence type="predicted"/>
<dbReference type="InterPro" id="IPR037923">
    <property type="entry name" value="HTH-like"/>
</dbReference>
<dbReference type="SUPFAM" id="SSF51215">
    <property type="entry name" value="Regulatory protein AraC"/>
    <property type="match status" value="1"/>
</dbReference>
<keyword evidence="3" id="KW-0804">Transcription</keyword>
<dbReference type="PROSITE" id="PS01124">
    <property type="entry name" value="HTH_ARAC_FAMILY_2"/>
    <property type="match status" value="1"/>
</dbReference>
<dbReference type="Gene3D" id="1.10.10.60">
    <property type="entry name" value="Homeodomain-like"/>
    <property type="match status" value="2"/>
</dbReference>
<dbReference type="InterPro" id="IPR009057">
    <property type="entry name" value="Homeodomain-like_sf"/>
</dbReference>
<sequence>MSIFRFTAPPLPHYIIGGEDTYVSGGQHPARQRISVFDLLIVTKGTLLMGEEEERWSAGPGECLLLRPDRYHFPAAPCREETHFYWLHLQTLGTWTEISPKEAPASEDGERSIVLHAELETVSSPEAQADPTPMPESYLQLESFFIYVPRHSRLREPEAAYHLIKSLLHLNGRSNAESKWKQQVLFQELLQHLGNEQQVSRLTPQHTVAELASSYLRERYRRHVAYAELAEALHFHPNYIARCMKEVYGCTPLEYVNRYRIEQAKQLLIHTDHPVGRVAEESGFSSFPFFVRVFVRHTGERPRKYRDMYRRL</sequence>
<evidence type="ECO:0000256" key="3">
    <source>
        <dbReference type="ARBA" id="ARBA00023163"/>
    </source>
</evidence>
<dbReference type="InterPro" id="IPR018060">
    <property type="entry name" value="HTH_AraC"/>
</dbReference>
<dbReference type="EMBL" id="JBHUME010000007">
    <property type="protein sequence ID" value="MFD2612475.1"/>
    <property type="molecule type" value="Genomic_DNA"/>
</dbReference>
<evidence type="ECO:0000259" key="4">
    <source>
        <dbReference type="PROSITE" id="PS01124"/>
    </source>
</evidence>
<evidence type="ECO:0000313" key="5">
    <source>
        <dbReference type="EMBL" id="MFD2612475.1"/>
    </source>
</evidence>
<evidence type="ECO:0000256" key="1">
    <source>
        <dbReference type="ARBA" id="ARBA00023015"/>
    </source>
</evidence>
<name>A0ABW5PBY9_9BACL</name>
<gene>
    <name evidence="5" type="ORF">ACFSUF_08580</name>
</gene>
<protein>
    <submittedName>
        <fullName evidence="5">Helix-turn-helix transcriptional regulator</fullName>
    </submittedName>
</protein>
<dbReference type="SUPFAM" id="SSF46689">
    <property type="entry name" value="Homeodomain-like"/>
    <property type="match status" value="2"/>
</dbReference>